<feature type="transmembrane region" description="Helical" evidence="8">
    <location>
        <begin position="35"/>
        <end position="61"/>
    </location>
</feature>
<dbReference type="InterPro" id="IPR008250">
    <property type="entry name" value="ATPase_P-typ_transduc_dom_A_sf"/>
</dbReference>
<feature type="transmembrane region" description="Helical" evidence="8">
    <location>
        <begin position="259"/>
        <end position="287"/>
    </location>
</feature>
<keyword evidence="2 8" id="KW-0812">Transmembrane</keyword>
<gene>
    <name evidence="10" type="ordered locus">HEAR1578</name>
</gene>
<dbReference type="SUPFAM" id="SSF56784">
    <property type="entry name" value="HAD-like"/>
    <property type="match status" value="1"/>
</dbReference>
<dbReference type="InterPro" id="IPR001757">
    <property type="entry name" value="P_typ_ATPase"/>
</dbReference>
<dbReference type="Gene3D" id="2.70.150.10">
    <property type="entry name" value="Calcium-transporting ATPase, cytoplasmic transduction domain A"/>
    <property type="match status" value="1"/>
</dbReference>
<proteinExistence type="predicted"/>
<accession>A4G5F3</accession>
<keyword evidence="3" id="KW-0547">Nucleotide-binding</keyword>
<dbReference type="Gene3D" id="1.20.1110.10">
    <property type="entry name" value="Calcium-transporting ATPase, transmembrane domain"/>
    <property type="match status" value="2"/>
</dbReference>
<keyword evidence="4" id="KW-0067">ATP-binding</keyword>
<feature type="transmembrane region" description="Helical" evidence="8">
    <location>
        <begin position="642"/>
        <end position="663"/>
    </location>
</feature>
<evidence type="ECO:0000256" key="6">
    <source>
        <dbReference type="ARBA" id="ARBA00022989"/>
    </source>
</evidence>
<feature type="domain" description="Cation-transporting P-type ATPase N-terminal" evidence="9">
    <location>
        <begin position="2"/>
        <end position="63"/>
    </location>
</feature>
<dbReference type="SUPFAM" id="SSF81653">
    <property type="entry name" value="Calcium ATPase, transduction domain A"/>
    <property type="match status" value="1"/>
</dbReference>
<name>A4G5F3_HERAR</name>
<protein>
    <submittedName>
        <fullName evidence="10">Cation-transporting ATPase</fullName>
        <ecNumber evidence="10">3.6.3.8</ecNumber>
    </submittedName>
</protein>
<dbReference type="Proteomes" id="UP000006697">
    <property type="component" value="Chromosome"/>
</dbReference>
<dbReference type="SMART" id="SM00831">
    <property type="entry name" value="Cation_ATPase_N"/>
    <property type="match status" value="1"/>
</dbReference>
<dbReference type="Pfam" id="PF00689">
    <property type="entry name" value="Cation_ATPase_C"/>
    <property type="match status" value="1"/>
</dbReference>
<dbReference type="SFLD" id="SFLDG00002">
    <property type="entry name" value="C1.7:_P-type_atpase_like"/>
    <property type="match status" value="1"/>
</dbReference>
<evidence type="ECO:0000256" key="4">
    <source>
        <dbReference type="ARBA" id="ARBA00022840"/>
    </source>
</evidence>
<keyword evidence="5" id="KW-1278">Translocase</keyword>
<dbReference type="GO" id="GO:0016020">
    <property type="term" value="C:membrane"/>
    <property type="evidence" value="ECO:0007669"/>
    <property type="project" value="UniProtKB-SubCell"/>
</dbReference>
<feature type="transmembrane region" description="Helical" evidence="8">
    <location>
        <begin position="746"/>
        <end position="763"/>
    </location>
</feature>
<dbReference type="Gene3D" id="3.40.1110.10">
    <property type="entry name" value="Calcium-transporting ATPase, cytoplasmic domain N"/>
    <property type="match status" value="2"/>
</dbReference>
<dbReference type="InterPro" id="IPR023299">
    <property type="entry name" value="ATPase_P-typ_cyto_dom_N"/>
</dbReference>
<dbReference type="OrthoDB" id="9814270at2"/>
<dbReference type="EMBL" id="CU207211">
    <property type="protein sequence ID" value="CAL61740.1"/>
    <property type="molecule type" value="Genomic_DNA"/>
</dbReference>
<dbReference type="PROSITE" id="PS00154">
    <property type="entry name" value="ATPASE_E1_E2"/>
    <property type="match status" value="1"/>
</dbReference>
<dbReference type="InterPro" id="IPR006068">
    <property type="entry name" value="ATPase_P-typ_cation-transptr_C"/>
</dbReference>
<dbReference type="SUPFAM" id="SSF81665">
    <property type="entry name" value="Calcium ATPase, transmembrane domain M"/>
    <property type="match status" value="1"/>
</dbReference>
<dbReference type="STRING" id="204773.HEAR1578"/>
<dbReference type="GO" id="GO:0015662">
    <property type="term" value="F:P-type ion transporter activity"/>
    <property type="evidence" value="ECO:0007669"/>
    <property type="project" value="UniProtKB-ARBA"/>
</dbReference>
<dbReference type="SFLD" id="SFLDS00003">
    <property type="entry name" value="Haloacid_Dehalogenase"/>
    <property type="match status" value="1"/>
</dbReference>
<dbReference type="InterPro" id="IPR004014">
    <property type="entry name" value="ATPase_P-typ_cation-transptr_N"/>
</dbReference>
<feature type="transmembrane region" description="Helical" evidence="8">
    <location>
        <begin position="229"/>
        <end position="247"/>
    </location>
</feature>
<evidence type="ECO:0000256" key="5">
    <source>
        <dbReference type="ARBA" id="ARBA00022967"/>
    </source>
</evidence>
<reference evidence="10 11" key="1">
    <citation type="journal article" date="2007" name="PLoS Genet.">
        <title>A tale of two oxidation states: bacterial colonization of arsenic-rich environments.</title>
        <authorList>
            <person name="Muller D."/>
            <person name="Medigue C."/>
            <person name="Koechler S."/>
            <person name="Barbe V."/>
            <person name="Barakat M."/>
            <person name="Talla E."/>
            <person name="Bonnefoy V."/>
            <person name="Krin E."/>
            <person name="Arsene-Ploetze F."/>
            <person name="Carapito C."/>
            <person name="Chandler M."/>
            <person name="Cournoyer B."/>
            <person name="Cruveiller S."/>
            <person name="Dossat C."/>
            <person name="Duval S."/>
            <person name="Heymann M."/>
            <person name="Leize E."/>
            <person name="Lieutaud A."/>
            <person name="Lievremont D."/>
            <person name="Makita Y."/>
            <person name="Mangenot S."/>
            <person name="Nitschke W."/>
            <person name="Ortet P."/>
            <person name="Perdrial N."/>
            <person name="Schoepp B."/>
            <person name="Siguier N."/>
            <person name="Simeonova D.D."/>
            <person name="Rouy Z."/>
            <person name="Segurens B."/>
            <person name="Turlin E."/>
            <person name="Vallenet D."/>
            <person name="Van Dorsselaer A."/>
            <person name="Weiss S."/>
            <person name="Weissenbach J."/>
            <person name="Lett M.C."/>
            <person name="Danchin A."/>
            <person name="Bertin P.N."/>
        </authorList>
    </citation>
    <scope>NUCLEOTIDE SEQUENCE [LARGE SCALE GENOMIC DNA]</scope>
    <source>
        <strain evidence="11">ULPAs1</strain>
    </source>
</reference>
<feature type="transmembrane region" description="Helical" evidence="8">
    <location>
        <begin position="784"/>
        <end position="807"/>
    </location>
</feature>
<feature type="transmembrane region" description="Helical" evidence="8">
    <location>
        <begin position="710"/>
        <end position="734"/>
    </location>
</feature>
<evidence type="ECO:0000256" key="2">
    <source>
        <dbReference type="ARBA" id="ARBA00022692"/>
    </source>
</evidence>
<dbReference type="InterPro" id="IPR044492">
    <property type="entry name" value="P_typ_ATPase_HD_dom"/>
</dbReference>
<evidence type="ECO:0000256" key="1">
    <source>
        <dbReference type="ARBA" id="ARBA00004141"/>
    </source>
</evidence>
<dbReference type="GO" id="GO:0005524">
    <property type="term" value="F:ATP binding"/>
    <property type="evidence" value="ECO:0007669"/>
    <property type="project" value="UniProtKB-KW"/>
</dbReference>
<keyword evidence="7 8" id="KW-0472">Membrane</keyword>
<dbReference type="KEGG" id="har:HEAR1578"/>
<keyword evidence="6 8" id="KW-1133">Transmembrane helix</keyword>
<keyword evidence="10" id="KW-0378">Hydrolase</keyword>
<dbReference type="InterPro" id="IPR059000">
    <property type="entry name" value="ATPase_P-type_domA"/>
</dbReference>
<dbReference type="Pfam" id="PF00690">
    <property type="entry name" value="Cation_ATPase_N"/>
    <property type="match status" value="1"/>
</dbReference>
<organism evidence="10 11">
    <name type="scientific">Herminiimonas arsenicoxydans</name>
    <dbReference type="NCBI Taxonomy" id="204773"/>
    <lineage>
        <taxon>Bacteria</taxon>
        <taxon>Pseudomonadati</taxon>
        <taxon>Pseudomonadota</taxon>
        <taxon>Betaproteobacteria</taxon>
        <taxon>Burkholderiales</taxon>
        <taxon>Oxalobacteraceae</taxon>
        <taxon>Herminiimonas</taxon>
    </lineage>
</organism>
<dbReference type="SUPFAM" id="SSF81660">
    <property type="entry name" value="Metal cation-transporting ATPase, ATP-binding domain N"/>
    <property type="match status" value="1"/>
</dbReference>
<dbReference type="EC" id="3.6.3.8" evidence="10"/>
<feature type="transmembrane region" description="Helical" evidence="8">
    <location>
        <begin position="819"/>
        <end position="837"/>
    </location>
</feature>
<evidence type="ECO:0000313" key="11">
    <source>
        <dbReference type="Proteomes" id="UP000006697"/>
    </source>
</evidence>
<dbReference type="InterPro" id="IPR036412">
    <property type="entry name" value="HAD-like_sf"/>
</dbReference>
<dbReference type="PRINTS" id="PR00119">
    <property type="entry name" value="CATATPASE"/>
</dbReference>
<dbReference type="eggNOG" id="COG0474">
    <property type="taxonomic scope" value="Bacteria"/>
</dbReference>
<evidence type="ECO:0000256" key="3">
    <source>
        <dbReference type="ARBA" id="ARBA00022741"/>
    </source>
</evidence>
<dbReference type="NCBIfam" id="TIGR01494">
    <property type="entry name" value="ATPase_P-type"/>
    <property type="match status" value="2"/>
</dbReference>
<dbReference type="SFLD" id="SFLDF00027">
    <property type="entry name" value="p-type_atpase"/>
    <property type="match status" value="1"/>
</dbReference>
<feature type="transmembrane region" description="Helical" evidence="8">
    <location>
        <begin position="67"/>
        <end position="83"/>
    </location>
</feature>
<dbReference type="AlphaFoldDB" id="A4G5F3"/>
<dbReference type="HOGENOM" id="CLU_002360_2_1_4"/>
<evidence type="ECO:0000256" key="8">
    <source>
        <dbReference type="SAM" id="Phobius"/>
    </source>
</evidence>
<dbReference type="Pfam" id="PF00702">
    <property type="entry name" value="Hydrolase"/>
    <property type="match status" value="1"/>
</dbReference>
<dbReference type="GO" id="GO:0016887">
    <property type="term" value="F:ATP hydrolysis activity"/>
    <property type="evidence" value="ECO:0007669"/>
    <property type="project" value="InterPro"/>
</dbReference>
<evidence type="ECO:0000256" key="7">
    <source>
        <dbReference type="ARBA" id="ARBA00023136"/>
    </source>
</evidence>
<feature type="transmembrane region" description="Helical" evidence="8">
    <location>
        <begin position="669"/>
        <end position="689"/>
    </location>
</feature>
<comment type="subcellular location">
    <subcellularLocation>
        <location evidence="1">Membrane</location>
        <topology evidence="1">Multi-pass membrane protein</topology>
    </subcellularLocation>
</comment>
<dbReference type="PANTHER" id="PTHR42861">
    <property type="entry name" value="CALCIUM-TRANSPORTING ATPASE"/>
    <property type="match status" value="1"/>
</dbReference>
<dbReference type="Gene3D" id="3.40.50.1000">
    <property type="entry name" value="HAD superfamily/HAD-like"/>
    <property type="match status" value="2"/>
</dbReference>
<keyword evidence="11" id="KW-1185">Reference proteome</keyword>
<dbReference type="PRINTS" id="PR00120">
    <property type="entry name" value="HATPASE"/>
</dbReference>
<sequence>MSDAAKIPGLTAVEAAIRLKNEGGNALPDKKHRNFLVIAIQVLREPMFILLLCAALLYLLIGELHEGLFLFAMVLVTLGLTLYQEQKTESALEALRDMSIPHALVIRDGLPQTIDSRMLVRGDLLILSEGDRIAADGFLMSGTGLQVDESLLTGEAVPVYKTAGNDQISTGYPADISSSSLYAGTLVVQGDGIAEVTKTGIHSEMGRIGSALNDITPESSPLQKQMSRLIKTFAFLGIALSIVLALAEGLLHGDWLQGLLAGIALAMSMMPEEFAVILTVFPALGAWRLARAKVLTRRLSAIETLGATSVLCTDKTGTLTENIMRVARLYIDDEEIDIEKMTEMPLPQSYHTLLDLSILASRVLPLDPMEKAFHLAGKKFLPRTKSQGEQQLIREYGLTSELRAMSQGWTSPDQDAHVVAAKGAPEAIAELCRLDAMSRSRILASADRMAADGLRVLGVARATFDGDIWPADQRAFQFSFSGLIGLADPLRSDIPGAIRQCRAAGIRIIMITGDYPVTAMTIARQAGLADGSVLTGEMMAALDDAQLSERIKTTTVCARISPGQKLRIVQALKADGEVVAMTGDGVNDAPALKAAHVGIAMGQRGTEVAREAASLVLLDDHFASIVRAIRIGRTIFGNMRRAMTYVLSVHVLIAGMALTPLLLDWPIMLYPMHIVFLELIIDPTCSLVFENEAPEDSIMNEPPRNPAAPLFSTVALFRALLEGVGVLIVVALSYRWALANMPEQTARAFAFTALIAANLALIFSNRSRKDGVTAMFRRVNTTMWSVVGAAVFLLVLTLQQPMLQAIFHFSPLSAIEMSSAMAIGIASVLWYVPLAWCRDSIKRLR</sequence>
<dbReference type="Pfam" id="PF00122">
    <property type="entry name" value="E1-E2_ATPase"/>
    <property type="match status" value="1"/>
</dbReference>
<evidence type="ECO:0000259" key="9">
    <source>
        <dbReference type="SMART" id="SM00831"/>
    </source>
</evidence>
<evidence type="ECO:0000313" key="10">
    <source>
        <dbReference type="EMBL" id="CAL61740.1"/>
    </source>
</evidence>
<dbReference type="InterPro" id="IPR018303">
    <property type="entry name" value="ATPase_P-typ_P_site"/>
</dbReference>
<dbReference type="InterPro" id="IPR023214">
    <property type="entry name" value="HAD_sf"/>
</dbReference>
<dbReference type="InterPro" id="IPR023298">
    <property type="entry name" value="ATPase_P-typ_TM_dom_sf"/>
</dbReference>